<gene>
    <name evidence="8" type="primary">CSTLP3</name>
    <name evidence="8" type="ORF">Anas_01852</name>
</gene>
<keyword evidence="3" id="KW-0762">Sugar transport</keyword>
<dbReference type="GO" id="GO:0015165">
    <property type="term" value="F:pyrimidine nucleotide-sugar transmembrane transporter activity"/>
    <property type="evidence" value="ECO:0007669"/>
    <property type="project" value="InterPro"/>
</dbReference>
<dbReference type="PANTHER" id="PTHR10231">
    <property type="entry name" value="NUCLEOTIDE-SUGAR TRANSMEMBRANE TRANSPORTER"/>
    <property type="match status" value="1"/>
</dbReference>
<dbReference type="OrthoDB" id="6379239at2759"/>
<evidence type="ECO:0000256" key="4">
    <source>
        <dbReference type="ARBA" id="ARBA00022692"/>
    </source>
</evidence>
<sequence length="263" mass="29600">MICSDLWIYALDSIKCIISVLLLYMVPAFLYCLYNNLAFINLKEYDPTTYFILLQLRVMVTGVLFQLIFKKYLSGKQWFSLCLLTVGCVVKIFSNADSSSTGSDHKHIMNFVFCSCLAGVYNEKLLKHFGNAGVGTLPQNIYMCFNSILFNAIALCFIEDVSKAFSRATLLQIWNVNVVIIILNNAAVGIVTAFFLKSLNSIMKNYASALELIFTAILSWIIFGIKIGIWTILSITLVIYATFLYLENPVVNVPAPDLDKEDH</sequence>
<dbReference type="InterPro" id="IPR037185">
    <property type="entry name" value="EmrE-like"/>
</dbReference>
<dbReference type="EMBL" id="SEYY01022901">
    <property type="protein sequence ID" value="KAB7495204.1"/>
    <property type="molecule type" value="Genomic_DNA"/>
</dbReference>
<dbReference type="Proteomes" id="UP000326759">
    <property type="component" value="Unassembled WGS sequence"/>
</dbReference>
<feature type="non-terminal residue" evidence="8">
    <location>
        <position position="263"/>
    </location>
</feature>
<keyword evidence="9" id="KW-1185">Reference proteome</keyword>
<dbReference type="GO" id="GO:0000139">
    <property type="term" value="C:Golgi membrane"/>
    <property type="evidence" value="ECO:0007669"/>
    <property type="project" value="InterPro"/>
</dbReference>
<reference evidence="8 9" key="1">
    <citation type="journal article" date="2019" name="PLoS Biol.">
        <title>Sex chromosomes control vertical transmission of feminizing Wolbachia symbionts in an isopod.</title>
        <authorList>
            <person name="Becking T."/>
            <person name="Chebbi M.A."/>
            <person name="Giraud I."/>
            <person name="Moumen B."/>
            <person name="Laverre T."/>
            <person name="Caubet Y."/>
            <person name="Peccoud J."/>
            <person name="Gilbert C."/>
            <person name="Cordaux R."/>
        </authorList>
    </citation>
    <scope>NUCLEOTIDE SEQUENCE [LARGE SCALE GENOMIC DNA]</scope>
    <source>
        <strain evidence="8">ANa2</strain>
        <tissue evidence="8">Whole body excluding digestive tract and cuticle</tissue>
    </source>
</reference>
<comment type="caution">
    <text evidence="8">The sequence shown here is derived from an EMBL/GenBank/DDBJ whole genome shotgun (WGS) entry which is preliminary data.</text>
</comment>
<evidence type="ECO:0000256" key="1">
    <source>
        <dbReference type="ARBA" id="ARBA00004141"/>
    </source>
</evidence>
<accession>A0A5N5SM89</accession>
<keyword evidence="3" id="KW-0813">Transport</keyword>
<evidence type="ECO:0000256" key="3">
    <source>
        <dbReference type="ARBA" id="ARBA00022597"/>
    </source>
</evidence>
<keyword evidence="4 7" id="KW-0812">Transmembrane</keyword>
<dbReference type="Pfam" id="PF04142">
    <property type="entry name" value="Nuc_sug_transp"/>
    <property type="match status" value="1"/>
</dbReference>
<evidence type="ECO:0000256" key="6">
    <source>
        <dbReference type="ARBA" id="ARBA00023136"/>
    </source>
</evidence>
<evidence type="ECO:0000256" key="7">
    <source>
        <dbReference type="SAM" id="Phobius"/>
    </source>
</evidence>
<dbReference type="AlphaFoldDB" id="A0A5N5SM89"/>
<feature type="transmembrane region" description="Helical" evidence="7">
    <location>
        <begin position="50"/>
        <end position="69"/>
    </location>
</feature>
<keyword evidence="5 7" id="KW-1133">Transmembrane helix</keyword>
<evidence type="ECO:0000256" key="5">
    <source>
        <dbReference type="ARBA" id="ARBA00022989"/>
    </source>
</evidence>
<keyword evidence="6 7" id="KW-0472">Membrane</keyword>
<name>A0A5N5SM89_9CRUS</name>
<evidence type="ECO:0000256" key="2">
    <source>
        <dbReference type="ARBA" id="ARBA00009976"/>
    </source>
</evidence>
<organism evidence="8 9">
    <name type="scientific">Armadillidium nasatum</name>
    <dbReference type="NCBI Taxonomy" id="96803"/>
    <lineage>
        <taxon>Eukaryota</taxon>
        <taxon>Metazoa</taxon>
        <taxon>Ecdysozoa</taxon>
        <taxon>Arthropoda</taxon>
        <taxon>Crustacea</taxon>
        <taxon>Multicrustacea</taxon>
        <taxon>Malacostraca</taxon>
        <taxon>Eumalacostraca</taxon>
        <taxon>Peracarida</taxon>
        <taxon>Isopoda</taxon>
        <taxon>Oniscidea</taxon>
        <taxon>Crinocheta</taxon>
        <taxon>Armadillidiidae</taxon>
        <taxon>Armadillidium</taxon>
    </lineage>
</organism>
<comment type="subcellular location">
    <subcellularLocation>
        <location evidence="1">Membrane</location>
        <topology evidence="1">Multi-pass membrane protein</topology>
    </subcellularLocation>
</comment>
<protein>
    <submittedName>
        <fullName evidence="8">CMP-sialic acid transporter 3</fullName>
    </submittedName>
</protein>
<comment type="similarity">
    <text evidence="2">Belongs to the nucleotide-sugar transporter family. SLC35A subfamily.</text>
</comment>
<evidence type="ECO:0000313" key="9">
    <source>
        <dbReference type="Proteomes" id="UP000326759"/>
    </source>
</evidence>
<proteinExistence type="inferred from homology"/>
<dbReference type="InterPro" id="IPR007271">
    <property type="entry name" value="Nuc_sug_transpt"/>
</dbReference>
<evidence type="ECO:0000313" key="8">
    <source>
        <dbReference type="EMBL" id="KAB7495204.1"/>
    </source>
</evidence>
<dbReference type="SUPFAM" id="SSF103481">
    <property type="entry name" value="Multidrug resistance efflux transporter EmrE"/>
    <property type="match status" value="1"/>
</dbReference>
<feature type="transmembrane region" description="Helical" evidence="7">
    <location>
        <begin position="170"/>
        <end position="196"/>
    </location>
</feature>